<keyword evidence="2" id="KW-1185">Reference proteome</keyword>
<dbReference type="Proteomes" id="UP000298416">
    <property type="component" value="Unassembled WGS sequence"/>
</dbReference>
<reference evidence="1" key="2">
    <citation type="submission" date="2020-08" db="EMBL/GenBank/DDBJ databases">
        <title>Plant Genome Project.</title>
        <authorList>
            <person name="Zhang R.-G."/>
        </authorList>
    </citation>
    <scope>NUCLEOTIDE SEQUENCE</scope>
    <source>
        <strain evidence="1">Huo1</strain>
        <tissue evidence="1">Leaf</tissue>
    </source>
</reference>
<accession>A0A8X8X6M9</accession>
<proteinExistence type="predicted"/>
<gene>
    <name evidence="1" type="ORF">SASPL_130962</name>
</gene>
<sequence>MHAICPQCFGLSRMTRSSSSTRTGQLVAIPKEPITEIAESSDYHPSFEYFLGYEQVQATFVPQKIKRKRKGSEDDNGIVELLGKLRIGTNVRLDTLLARIGYEVDFGKARQEIFCHLGFGEHT</sequence>
<name>A0A8X8X6M9_SALSN</name>
<evidence type="ECO:0000313" key="2">
    <source>
        <dbReference type="Proteomes" id="UP000298416"/>
    </source>
</evidence>
<protein>
    <submittedName>
        <fullName evidence="1">Uncharacterized protein</fullName>
    </submittedName>
</protein>
<organism evidence="1">
    <name type="scientific">Salvia splendens</name>
    <name type="common">Scarlet sage</name>
    <dbReference type="NCBI Taxonomy" id="180675"/>
    <lineage>
        <taxon>Eukaryota</taxon>
        <taxon>Viridiplantae</taxon>
        <taxon>Streptophyta</taxon>
        <taxon>Embryophyta</taxon>
        <taxon>Tracheophyta</taxon>
        <taxon>Spermatophyta</taxon>
        <taxon>Magnoliopsida</taxon>
        <taxon>eudicotyledons</taxon>
        <taxon>Gunneridae</taxon>
        <taxon>Pentapetalae</taxon>
        <taxon>asterids</taxon>
        <taxon>lamiids</taxon>
        <taxon>Lamiales</taxon>
        <taxon>Lamiaceae</taxon>
        <taxon>Nepetoideae</taxon>
        <taxon>Mentheae</taxon>
        <taxon>Salviinae</taxon>
        <taxon>Salvia</taxon>
        <taxon>Salvia subgen. Calosphace</taxon>
        <taxon>core Calosphace</taxon>
    </lineage>
</organism>
<dbReference type="EMBL" id="PNBA02000011">
    <property type="protein sequence ID" value="KAG6407961.1"/>
    <property type="molecule type" value="Genomic_DNA"/>
</dbReference>
<reference evidence="1" key="1">
    <citation type="submission" date="2018-01" db="EMBL/GenBank/DDBJ databases">
        <authorList>
            <person name="Mao J.F."/>
        </authorList>
    </citation>
    <scope>NUCLEOTIDE SEQUENCE</scope>
    <source>
        <strain evidence="1">Huo1</strain>
        <tissue evidence="1">Leaf</tissue>
    </source>
</reference>
<comment type="caution">
    <text evidence="1">The sequence shown here is derived from an EMBL/GenBank/DDBJ whole genome shotgun (WGS) entry which is preliminary data.</text>
</comment>
<dbReference type="AlphaFoldDB" id="A0A8X8X6M9"/>
<evidence type="ECO:0000313" key="1">
    <source>
        <dbReference type="EMBL" id="KAG6407961.1"/>
    </source>
</evidence>